<keyword evidence="9 10" id="KW-0472">Membrane</keyword>
<dbReference type="GO" id="GO:0048278">
    <property type="term" value="P:vesicle docking"/>
    <property type="evidence" value="ECO:0007669"/>
    <property type="project" value="TreeGrafter"/>
</dbReference>
<dbReference type="AlphaFoldDB" id="A0A9P8TL78"/>
<dbReference type="EMBL" id="JAEUBG010003009">
    <property type="protein sequence ID" value="KAH3683688.1"/>
    <property type="molecule type" value="Genomic_DNA"/>
</dbReference>
<evidence type="ECO:0000313" key="13">
    <source>
        <dbReference type="Proteomes" id="UP000774326"/>
    </source>
</evidence>
<keyword evidence="4 10" id="KW-0812">Transmembrane</keyword>
<dbReference type="SMART" id="SM00397">
    <property type="entry name" value="t_SNARE"/>
    <property type="match status" value="1"/>
</dbReference>
<reference evidence="12" key="1">
    <citation type="journal article" date="2021" name="Open Biol.">
        <title>Shared evolutionary footprints suggest mitochondrial oxidative damage underlies multiple complex I losses in fungi.</title>
        <authorList>
            <person name="Schikora-Tamarit M.A."/>
            <person name="Marcet-Houben M."/>
            <person name="Nosek J."/>
            <person name="Gabaldon T."/>
        </authorList>
    </citation>
    <scope>NUCLEOTIDE SEQUENCE</scope>
    <source>
        <strain evidence="12">CBS2887</strain>
    </source>
</reference>
<keyword evidence="7" id="KW-0333">Golgi apparatus</keyword>
<protein>
    <recommendedName>
        <fullName evidence="11">t-SNARE coiled-coil homology domain-containing protein</fullName>
    </recommendedName>
</protein>
<dbReference type="PROSITE" id="PS50192">
    <property type="entry name" value="T_SNARE"/>
    <property type="match status" value="1"/>
</dbReference>
<evidence type="ECO:0000256" key="5">
    <source>
        <dbReference type="ARBA" id="ARBA00022927"/>
    </source>
</evidence>
<dbReference type="GO" id="GO:0006906">
    <property type="term" value="P:vesicle fusion"/>
    <property type="evidence" value="ECO:0007669"/>
    <property type="project" value="TreeGrafter"/>
</dbReference>
<proteinExistence type="inferred from homology"/>
<feature type="transmembrane region" description="Helical" evidence="10">
    <location>
        <begin position="290"/>
        <end position="307"/>
    </location>
</feature>
<dbReference type="GO" id="GO:0006886">
    <property type="term" value="P:intracellular protein transport"/>
    <property type="evidence" value="ECO:0007669"/>
    <property type="project" value="InterPro"/>
</dbReference>
<name>A0A9P8TL78_WICPI</name>
<keyword evidence="3" id="KW-0813">Transport</keyword>
<dbReference type="Pfam" id="PF05739">
    <property type="entry name" value="SNARE"/>
    <property type="match status" value="1"/>
</dbReference>
<evidence type="ECO:0000256" key="1">
    <source>
        <dbReference type="ARBA" id="ARBA00004409"/>
    </source>
</evidence>
<reference evidence="12" key="2">
    <citation type="submission" date="2021-01" db="EMBL/GenBank/DDBJ databases">
        <authorList>
            <person name="Schikora-Tamarit M.A."/>
        </authorList>
    </citation>
    <scope>NUCLEOTIDE SEQUENCE</scope>
    <source>
        <strain evidence="12">CBS2887</strain>
    </source>
</reference>
<organism evidence="12 13">
    <name type="scientific">Wickerhamomyces pijperi</name>
    <name type="common">Yeast</name>
    <name type="synonym">Pichia pijperi</name>
    <dbReference type="NCBI Taxonomy" id="599730"/>
    <lineage>
        <taxon>Eukaryota</taxon>
        <taxon>Fungi</taxon>
        <taxon>Dikarya</taxon>
        <taxon>Ascomycota</taxon>
        <taxon>Saccharomycotina</taxon>
        <taxon>Saccharomycetes</taxon>
        <taxon>Phaffomycetales</taxon>
        <taxon>Wickerhamomycetaceae</taxon>
        <taxon>Wickerhamomyces</taxon>
    </lineage>
</organism>
<dbReference type="CDD" id="cd15845">
    <property type="entry name" value="SNARE_syntaxin16"/>
    <property type="match status" value="1"/>
</dbReference>
<dbReference type="InterPro" id="IPR045242">
    <property type="entry name" value="Syntaxin"/>
</dbReference>
<keyword evidence="5" id="KW-0653">Protein transport</keyword>
<evidence type="ECO:0000256" key="4">
    <source>
        <dbReference type="ARBA" id="ARBA00022692"/>
    </source>
</evidence>
<feature type="domain" description="T-SNARE coiled-coil homology" evidence="11">
    <location>
        <begin position="216"/>
        <end position="278"/>
    </location>
</feature>
<dbReference type="Gene3D" id="1.20.58.70">
    <property type="match status" value="1"/>
</dbReference>
<dbReference type="GO" id="GO:0031201">
    <property type="term" value="C:SNARE complex"/>
    <property type="evidence" value="ECO:0007669"/>
    <property type="project" value="TreeGrafter"/>
</dbReference>
<dbReference type="PROSITE" id="PS00914">
    <property type="entry name" value="SYNTAXIN"/>
    <property type="match status" value="1"/>
</dbReference>
<dbReference type="GO" id="GO:0005484">
    <property type="term" value="F:SNAP receptor activity"/>
    <property type="evidence" value="ECO:0007669"/>
    <property type="project" value="InterPro"/>
</dbReference>
<dbReference type="SUPFAM" id="SSF47661">
    <property type="entry name" value="t-snare proteins"/>
    <property type="match status" value="1"/>
</dbReference>
<dbReference type="Proteomes" id="UP000774326">
    <property type="component" value="Unassembled WGS sequence"/>
</dbReference>
<gene>
    <name evidence="12" type="ORF">WICPIJ_005372</name>
</gene>
<keyword evidence="13" id="KW-1185">Reference proteome</keyword>
<evidence type="ECO:0000256" key="9">
    <source>
        <dbReference type="ARBA" id="ARBA00023136"/>
    </source>
</evidence>
<evidence type="ECO:0000256" key="7">
    <source>
        <dbReference type="ARBA" id="ARBA00023034"/>
    </source>
</evidence>
<dbReference type="PANTHER" id="PTHR19957">
    <property type="entry name" value="SYNTAXIN"/>
    <property type="match status" value="1"/>
</dbReference>
<keyword evidence="8" id="KW-0175">Coiled coil</keyword>
<keyword evidence="6 10" id="KW-1133">Transmembrane helix</keyword>
<evidence type="ECO:0000256" key="2">
    <source>
        <dbReference type="ARBA" id="ARBA00009063"/>
    </source>
</evidence>
<dbReference type="GO" id="GO:0000139">
    <property type="term" value="C:Golgi membrane"/>
    <property type="evidence" value="ECO:0007669"/>
    <property type="project" value="UniProtKB-SubCell"/>
</dbReference>
<evidence type="ECO:0000256" key="6">
    <source>
        <dbReference type="ARBA" id="ARBA00022989"/>
    </source>
</evidence>
<evidence type="ECO:0000256" key="8">
    <source>
        <dbReference type="ARBA" id="ARBA00023054"/>
    </source>
</evidence>
<comment type="caution">
    <text evidence="12">The sequence shown here is derived from an EMBL/GenBank/DDBJ whole genome shotgun (WGS) entry which is preliminary data.</text>
</comment>
<dbReference type="InterPro" id="IPR006012">
    <property type="entry name" value="Syntaxin/epimorphin_CS"/>
</dbReference>
<accession>A0A9P8TL78</accession>
<evidence type="ECO:0000259" key="11">
    <source>
        <dbReference type="PROSITE" id="PS50192"/>
    </source>
</evidence>
<dbReference type="PANTHER" id="PTHR19957:SF83">
    <property type="entry name" value="SYNTAXIN-16"/>
    <property type="match status" value="1"/>
</dbReference>
<dbReference type="InterPro" id="IPR000727">
    <property type="entry name" value="T_SNARE_dom"/>
</dbReference>
<dbReference type="GO" id="GO:0000149">
    <property type="term" value="F:SNARE binding"/>
    <property type="evidence" value="ECO:0007669"/>
    <property type="project" value="TreeGrafter"/>
</dbReference>
<sequence length="370" mass="42787">MFRDRTNLYISYRRTFPHHLNKPNLKSSKLRLKDDEEELMGSNDTTNNIEMKTLPPSFIDIGEDIDTQLQIISNQVITLNNLTKKNLLPGFDDRTVDEEEIEKLNYQITSNFLKCNNLIKRFSYIKQSQQSLKQDDILMINNMEKNYALKIQSHSSTFRKIQNNYIKFLKKDEYSTSTTTSTIPLDELETESIEQYSRDVIQESNQVLHEQSTLNNVALRQREQEINKLAQGVLEVSAIFKEMQNLIIDQGTILDSIEYNLENAKVDLREGRKELDRAAGYQKRTQKCKIILLLSLVVTLLFFILILRPSHSTTTITKTVVEKPDTADSDQTVAVATTQEEEEEDTSAKGDFSIQITDPETDLRKFLLMN</sequence>
<comment type="similarity">
    <text evidence="2">Belongs to the syntaxin family.</text>
</comment>
<comment type="subcellular location">
    <subcellularLocation>
        <location evidence="1">Golgi apparatus membrane</location>
        <topology evidence="1">Single-pass type IV membrane protein</topology>
    </subcellularLocation>
</comment>
<evidence type="ECO:0000256" key="3">
    <source>
        <dbReference type="ARBA" id="ARBA00022448"/>
    </source>
</evidence>
<evidence type="ECO:0000313" key="12">
    <source>
        <dbReference type="EMBL" id="KAH3683688.1"/>
    </source>
</evidence>
<dbReference type="InterPro" id="IPR010989">
    <property type="entry name" value="SNARE"/>
</dbReference>
<dbReference type="OrthoDB" id="10251371at2759"/>
<evidence type="ECO:0000256" key="10">
    <source>
        <dbReference type="SAM" id="Phobius"/>
    </source>
</evidence>